<dbReference type="PROSITE" id="PS50035">
    <property type="entry name" value="PLD"/>
    <property type="match status" value="1"/>
</dbReference>
<dbReference type="Proteomes" id="UP000198263">
    <property type="component" value="Unassembled WGS sequence"/>
</dbReference>
<evidence type="ECO:0000256" key="4">
    <source>
        <dbReference type="ARBA" id="ARBA00022801"/>
    </source>
</evidence>
<dbReference type="RefSeq" id="WP_087128741.1">
    <property type="nucleotide sequence ID" value="NZ_FCNV02000012.1"/>
</dbReference>
<name>A0A658R3F1_9BURK</name>
<keyword evidence="7" id="KW-0732">Signal</keyword>
<sequence length="194" mass="20896">MKLKFAVLASIVVAAICSTFAPSAGALDLLHWGPAAGTKPADFEDGASYQLCFVPDGASCQDLLVSAIDQTRSQLRVQAYSFTSAPIAAAIKRAKDRGVDVRVILDKSQVSQKYSGATYLRNAGIDVAIDIKPAIAHNKVMIFDGKAVFTGSFNFTKAAQQRNAENGMLVRGDHALTKAYLSNWDKRYSVSSRF</sequence>
<dbReference type="GO" id="GO:0006793">
    <property type="term" value="P:phosphorus metabolic process"/>
    <property type="evidence" value="ECO:0007669"/>
    <property type="project" value="UniProtKB-ARBA"/>
</dbReference>
<evidence type="ECO:0000256" key="3">
    <source>
        <dbReference type="ARBA" id="ARBA00012027"/>
    </source>
</evidence>
<dbReference type="Pfam" id="PF13091">
    <property type="entry name" value="PLDc_2"/>
    <property type="match status" value="1"/>
</dbReference>
<dbReference type="GO" id="GO:0016042">
    <property type="term" value="P:lipid catabolic process"/>
    <property type="evidence" value="ECO:0007669"/>
    <property type="project" value="UniProtKB-KW"/>
</dbReference>
<dbReference type="Gene3D" id="3.30.870.10">
    <property type="entry name" value="Endonuclease Chain A"/>
    <property type="match status" value="1"/>
</dbReference>
<dbReference type="EMBL" id="FCNV02000012">
    <property type="protein sequence ID" value="SAL44144.1"/>
    <property type="molecule type" value="Genomic_DNA"/>
</dbReference>
<feature type="domain" description="PLD phosphodiesterase" evidence="8">
    <location>
        <begin position="132"/>
        <end position="159"/>
    </location>
</feature>
<dbReference type="InterPro" id="IPR051406">
    <property type="entry name" value="PLD_domain"/>
</dbReference>
<reference evidence="9 10" key="1">
    <citation type="submission" date="2016-01" db="EMBL/GenBank/DDBJ databases">
        <authorList>
            <person name="Peeters C."/>
        </authorList>
    </citation>
    <scope>NUCLEOTIDE SEQUENCE [LARGE SCALE GENOMIC DNA]</scope>
    <source>
        <strain evidence="9">LMG 29315</strain>
    </source>
</reference>
<feature type="signal peptide" evidence="7">
    <location>
        <begin position="1"/>
        <end position="26"/>
    </location>
</feature>
<dbReference type="PANTHER" id="PTHR43856:SF1">
    <property type="entry name" value="MITOCHONDRIAL CARDIOLIPIN HYDROLASE"/>
    <property type="match status" value="1"/>
</dbReference>
<dbReference type="CDD" id="cd09170">
    <property type="entry name" value="PLDc_Nuc"/>
    <property type="match status" value="1"/>
</dbReference>
<dbReference type="GO" id="GO:0016891">
    <property type="term" value="F:RNA endonuclease activity producing 5'-phosphomonoesters, hydrolytic mechanism"/>
    <property type="evidence" value="ECO:0007669"/>
    <property type="project" value="TreeGrafter"/>
</dbReference>
<dbReference type="GO" id="GO:0004630">
    <property type="term" value="F:phospholipase D activity"/>
    <property type="evidence" value="ECO:0007669"/>
    <property type="project" value="UniProtKB-EC"/>
</dbReference>
<accession>A0A658R3F1</accession>
<comment type="catalytic activity">
    <reaction evidence="1">
        <text>a 1,2-diacyl-sn-glycero-3-phosphocholine + H2O = a 1,2-diacyl-sn-glycero-3-phosphate + choline + H(+)</text>
        <dbReference type="Rhea" id="RHEA:14445"/>
        <dbReference type="ChEBI" id="CHEBI:15354"/>
        <dbReference type="ChEBI" id="CHEBI:15377"/>
        <dbReference type="ChEBI" id="CHEBI:15378"/>
        <dbReference type="ChEBI" id="CHEBI:57643"/>
        <dbReference type="ChEBI" id="CHEBI:58608"/>
        <dbReference type="EC" id="3.1.4.4"/>
    </reaction>
</comment>
<feature type="chain" id="PRO_5024822026" description="phospholipase D" evidence="7">
    <location>
        <begin position="27"/>
        <end position="194"/>
    </location>
</feature>
<dbReference type="InterPro" id="IPR025202">
    <property type="entry name" value="PLD-like_dom"/>
</dbReference>
<comment type="similarity">
    <text evidence="2">Belongs to the phospholipase D family.</text>
</comment>
<keyword evidence="6" id="KW-0443">Lipid metabolism</keyword>
<evidence type="ECO:0000259" key="8">
    <source>
        <dbReference type="PROSITE" id="PS50035"/>
    </source>
</evidence>
<evidence type="ECO:0000256" key="5">
    <source>
        <dbReference type="ARBA" id="ARBA00022963"/>
    </source>
</evidence>
<evidence type="ECO:0000256" key="2">
    <source>
        <dbReference type="ARBA" id="ARBA00008664"/>
    </source>
</evidence>
<dbReference type="SMART" id="SM00155">
    <property type="entry name" value="PLDc"/>
    <property type="match status" value="1"/>
</dbReference>
<gene>
    <name evidence="9" type="ORF">AWB72_04657</name>
</gene>
<evidence type="ECO:0000256" key="7">
    <source>
        <dbReference type="SAM" id="SignalP"/>
    </source>
</evidence>
<comment type="caution">
    <text evidence="9">The sequence shown here is derived from an EMBL/GenBank/DDBJ whole genome shotgun (WGS) entry which is preliminary data.</text>
</comment>
<organism evidence="9 10">
    <name type="scientific">Caballeronia concitans</name>
    <dbReference type="NCBI Taxonomy" id="1777133"/>
    <lineage>
        <taxon>Bacteria</taxon>
        <taxon>Pseudomonadati</taxon>
        <taxon>Pseudomonadota</taxon>
        <taxon>Betaproteobacteria</taxon>
        <taxon>Burkholderiales</taxon>
        <taxon>Burkholderiaceae</taxon>
        <taxon>Caballeronia</taxon>
    </lineage>
</organism>
<dbReference type="OrthoDB" id="5294698at2"/>
<dbReference type="EC" id="3.1.4.4" evidence="3"/>
<evidence type="ECO:0000256" key="1">
    <source>
        <dbReference type="ARBA" id="ARBA00000798"/>
    </source>
</evidence>
<keyword evidence="5" id="KW-0442">Lipid degradation</keyword>
<protein>
    <recommendedName>
        <fullName evidence="3">phospholipase D</fullName>
        <ecNumber evidence="3">3.1.4.4</ecNumber>
    </recommendedName>
</protein>
<keyword evidence="10" id="KW-1185">Reference proteome</keyword>
<dbReference type="AlphaFoldDB" id="A0A658R3F1"/>
<keyword evidence="4" id="KW-0378">Hydrolase</keyword>
<proteinExistence type="inferred from homology"/>
<evidence type="ECO:0000256" key="6">
    <source>
        <dbReference type="ARBA" id="ARBA00023098"/>
    </source>
</evidence>
<dbReference type="PANTHER" id="PTHR43856">
    <property type="entry name" value="CARDIOLIPIN HYDROLASE"/>
    <property type="match status" value="1"/>
</dbReference>
<keyword evidence="9" id="KW-0255">Endonuclease</keyword>
<dbReference type="SUPFAM" id="SSF56024">
    <property type="entry name" value="Phospholipase D/nuclease"/>
    <property type="match status" value="1"/>
</dbReference>
<evidence type="ECO:0000313" key="9">
    <source>
        <dbReference type="EMBL" id="SAL44144.1"/>
    </source>
</evidence>
<evidence type="ECO:0000313" key="10">
    <source>
        <dbReference type="Proteomes" id="UP000198263"/>
    </source>
</evidence>
<keyword evidence="9" id="KW-0540">Nuclease</keyword>
<dbReference type="InterPro" id="IPR001736">
    <property type="entry name" value="PLipase_D/transphosphatidylase"/>
</dbReference>